<feature type="transmembrane region" description="Helical" evidence="8">
    <location>
        <begin position="365"/>
        <end position="386"/>
    </location>
</feature>
<dbReference type="STRING" id="1003195.SCATT_41570"/>
<evidence type="ECO:0000256" key="3">
    <source>
        <dbReference type="ARBA" id="ARBA00022475"/>
    </source>
</evidence>
<evidence type="ECO:0000256" key="6">
    <source>
        <dbReference type="ARBA" id="ARBA00023136"/>
    </source>
</evidence>
<evidence type="ECO:0000313" key="10">
    <source>
        <dbReference type="EMBL" id="AEW96528.1"/>
    </source>
</evidence>
<dbReference type="Pfam" id="PF07690">
    <property type="entry name" value="MFS_1"/>
    <property type="match status" value="1"/>
</dbReference>
<accession>G8X0D3</accession>
<feature type="transmembrane region" description="Helical" evidence="8">
    <location>
        <begin position="392"/>
        <end position="414"/>
    </location>
</feature>
<dbReference type="PROSITE" id="PS50850">
    <property type="entry name" value="MFS"/>
    <property type="match status" value="1"/>
</dbReference>
<dbReference type="KEGG" id="scy:SCATT_41570"/>
<keyword evidence="5 8" id="KW-1133">Transmembrane helix</keyword>
<dbReference type="InterPro" id="IPR050171">
    <property type="entry name" value="MFS_Transporters"/>
</dbReference>
<evidence type="ECO:0000256" key="2">
    <source>
        <dbReference type="ARBA" id="ARBA00022448"/>
    </source>
</evidence>
<comment type="subcellular location">
    <subcellularLocation>
        <location evidence="1">Cell membrane</location>
        <topology evidence="1">Multi-pass membrane protein</topology>
    </subcellularLocation>
</comment>
<evidence type="ECO:0000256" key="5">
    <source>
        <dbReference type="ARBA" id="ARBA00022989"/>
    </source>
</evidence>
<keyword evidence="11" id="KW-1185">Reference proteome</keyword>
<dbReference type="InterPro" id="IPR036259">
    <property type="entry name" value="MFS_trans_sf"/>
</dbReference>
<feature type="region of interest" description="Disordered" evidence="7">
    <location>
        <begin position="1"/>
        <end position="23"/>
    </location>
</feature>
<name>F8K544_STREN</name>
<dbReference type="SUPFAM" id="SSF103473">
    <property type="entry name" value="MFS general substrate transporter"/>
    <property type="match status" value="1"/>
</dbReference>
<feature type="transmembrane region" description="Helical" evidence="8">
    <location>
        <begin position="42"/>
        <end position="63"/>
    </location>
</feature>
<accession>F8K544</accession>
<evidence type="ECO:0000256" key="4">
    <source>
        <dbReference type="ARBA" id="ARBA00022692"/>
    </source>
</evidence>
<organism evidence="10 11">
    <name type="scientific">Streptantibioticus cattleyicolor (strain ATCC 35852 / DSM 46488 / JCM 4925 / NBRC 14057 / NRRL 8057)</name>
    <name type="common">Streptomyces cattleya</name>
    <dbReference type="NCBI Taxonomy" id="1003195"/>
    <lineage>
        <taxon>Bacteria</taxon>
        <taxon>Bacillati</taxon>
        <taxon>Actinomycetota</taxon>
        <taxon>Actinomycetes</taxon>
        <taxon>Kitasatosporales</taxon>
        <taxon>Streptomycetaceae</taxon>
        <taxon>Streptantibioticus</taxon>
    </lineage>
</organism>
<dbReference type="GO" id="GO:0022857">
    <property type="term" value="F:transmembrane transporter activity"/>
    <property type="evidence" value="ECO:0007669"/>
    <property type="project" value="InterPro"/>
</dbReference>
<dbReference type="KEGG" id="sct:SCAT_4167"/>
<feature type="transmembrane region" description="Helical" evidence="8">
    <location>
        <begin position="69"/>
        <end position="96"/>
    </location>
</feature>
<dbReference type="PANTHER" id="PTHR23517:SF13">
    <property type="entry name" value="MAJOR FACILITATOR SUPERFAMILY MFS_1"/>
    <property type="match status" value="1"/>
</dbReference>
<gene>
    <name evidence="10" type="ordered locus">SCATT_41570</name>
</gene>
<evidence type="ECO:0000256" key="8">
    <source>
        <dbReference type="SAM" id="Phobius"/>
    </source>
</evidence>
<evidence type="ECO:0000256" key="7">
    <source>
        <dbReference type="SAM" id="MobiDB-lite"/>
    </source>
</evidence>
<dbReference type="eggNOG" id="COG0477">
    <property type="taxonomic scope" value="Bacteria"/>
</dbReference>
<evidence type="ECO:0000256" key="1">
    <source>
        <dbReference type="ARBA" id="ARBA00004651"/>
    </source>
</evidence>
<sequence>MRARRTGTERTGTERQRERERERALAVGAGGRAPGPRPWVRVALAMFAVGWGANQFSPMLLVYHEQRRLSQVVLAAMFGCYALGLIPALLVAAALSDRMGRRRLMRPVLILSTVASLVLVAGAVATPALFAGRLLAGVASGTAFAPGSAWVKELSADAPGGSGARRATVALSAGFGGGPLVAGAVAQWLPYPQVLPYLVHIAVMLVVAPLAWRAPETVTPGRRAGGGPGRGGVRAAVAHPVFLRTVVPTAPWVFATATVGFAVLPGLVIRGGDGLVLSGATAGLVLGTGVLVQPLARRVERWRAGAVLVAGVLVAAAGLLLAAVTAATAEPTLLIPAAVVLGAAYGLLLVAGLGRVQALAPPEDLAGVTAVFYCLIYLGFAAPYVVAAAGALLSPAALFCVAAGAVTATLPLLLGTGGVRAPR</sequence>
<evidence type="ECO:0000313" key="11">
    <source>
        <dbReference type="Proteomes" id="UP000007842"/>
    </source>
</evidence>
<dbReference type="InterPro" id="IPR011701">
    <property type="entry name" value="MFS"/>
</dbReference>
<dbReference type="HOGENOM" id="CLU_038683_1_0_11"/>
<protein>
    <submittedName>
        <fullName evidence="10">Putative MFS permease</fullName>
    </submittedName>
</protein>
<dbReference type="OrthoDB" id="5242249at2"/>
<dbReference type="PANTHER" id="PTHR23517">
    <property type="entry name" value="RESISTANCE PROTEIN MDTM, PUTATIVE-RELATED-RELATED"/>
    <property type="match status" value="1"/>
</dbReference>
<evidence type="ECO:0000259" key="9">
    <source>
        <dbReference type="PROSITE" id="PS50850"/>
    </source>
</evidence>
<feature type="transmembrane region" description="Helical" evidence="8">
    <location>
        <begin position="275"/>
        <end position="292"/>
    </location>
</feature>
<dbReference type="AlphaFoldDB" id="F8K544"/>
<keyword evidence="2" id="KW-0813">Transport</keyword>
<proteinExistence type="predicted"/>
<feature type="transmembrane region" description="Helical" evidence="8">
    <location>
        <begin position="194"/>
        <end position="212"/>
    </location>
</feature>
<dbReference type="PATRIC" id="fig|1003195.11.peg.5610"/>
<keyword evidence="4 8" id="KW-0812">Transmembrane</keyword>
<feature type="transmembrane region" description="Helical" evidence="8">
    <location>
        <begin position="252"/>
        <end position="269"/>
    </location>
</feature>
<reference evidence="11" key="1">
    <citation type="submission" date="2011-12" db="EMBL/GenBank/DDBJ databases">
        <title>Complete genome sequence of Streptomyces cattleya strain DSM 46488.</title>
        <authorList>
            <person name="Ou H.-Y."/>
            <person name="Li P."/>
            <person name="Zhao C."/>
            <person name="O'Hagan D."/>
            <person name="Deng Z."/>
        </authorList>
    </citation>
    <scope>NUCLEOTIDE SEQUENCE [LARGE SCALE GENOMIC DNA]</scope>
    <source>
        <strain evidence="11">ATCC 35852 / DSM 46488 / JCM 4925 / NBRC 14057 / NRRL 8057</strain>
    </source>
</reference>
<dbReference type="InterPro" id="IPR020846">
    <property type="entry name" value="MFS_dom"/>
</dbReference>
<feature type="transmembrane region" description="Helical" evidence="8">
    <location>
        <begin position="108"/>
        <end position="130"/>
    </location>
</feature>
<dbReference type="EMBL" id="CP003219">
    <property type="protein sequence ID" value="AEW96528.1"/>
    <property type="molecule type" value="Genomic_DNA"/>
</dbReference>
<feature type="transmembrane region" description="Helical" evidence="8">
    <location>
        <begin position="304"/>
        <end position="327"/>
    </location>
</feature>
<dbReference type="GO" id="GO:0005886">
    <property type="term" value="C:plasma membrane"/>
    <property type="evidence" value="ECO:0007669"/>
    <property type="project" value="UniProtKB-SubCell"/>
</dbReference>
<dbReference type="RefSeq" id="WP_014144880.1">
    <property type="nucleotide sequence ID" value="NC_016111.1"/>
</dbReference>
<keyword evidence="6 8" id="KW-0472">Membrane</keyword>
<keyword evidence="3" id="KW-1003">Cell membrane</keyword>
<dbReference type="Proteomes" id="UP000007842">
    <property type="component" value="Chromosome"/>
</dbReference>
<feature type="transmembrane region" description="Helical" evidence="8">
    <location>
        <begin position="333"/>
        <end position="353"/>
    </location>
</feature>
<feature type="domain" description="Major facilitator superfamily (MFS) profile" evidence="9">
    <location>
        <begin position="38"/>
        <end position="423"/>
    </location>
</feature>
<dbReference type="Gene3D" id="1.20.1250.20">
    <property type="entry name" value="MFS general substrate transporter like domains"/>
    <property type="match status" value="1"/>
</dbReference>